<dbReference type="Proteomes" id="UP000287188">
    <property type="component" value="Unassembled WGS sequence"/>
</dbReference>
<proteinExistence type="predicted"/>
<name>A0A402AHR8_9CHLR</name>
<evidence type="ECO:0000313" key="1">
    <source>
        <dbReference type="EMBL" id="GCE18672.1"/>
    </source>
</evidence>
<dbReference type="AlphaFoldDB" id="A0A402AHR8"/>
<accession>A0A402AHR8</accession>
<protein>
    <submittedName>
        <fullName evidence="1">Uncharacterized protein</fullName>
    </submittedName>
</protein>
<reference evidence="2" key="1">
    <citation type="submission" date="2018-12" db="EMBL/GenBank/DDBJ databases">
        <title>Tengunoibacter tsumagoiensis gen. nov., sp. nov., Dictyobacter kobayashii sp. nov., D. alpinus sp. nov., and D. joshuensis sp. nov. and description of Dictyobacteraceae fam. nov. within the order Ktedonobacterales isolated from Tengu-no-mugimeshi.</title>
        <authorList>
            <person name="Wang C.M."/>
            <person name="Zheng Y."/>
            <person name="Sakai Y."/>
            <person name="Toyoda A."/>
            <person name="Minakuchi Y."/>
            <person name="Abe K."/>
            <person name="Yokota A."/>
            <person name="Yabe S."/>
        </authorList>
    </citation>
    <scope>NUCLEOTIDE SEQUENCE [LARGE SCALE GENOMIC DNA]</scope>
    <source>
        <strain evidence="2">Uno11</strain>
    </source>
</reference>
<keyword evidence="2" id="KW-1185">Reference proteome</keyword>
<organism evidence="1 2">
    <name type="scientific">Dictyobacter kobayashii</name>
    <dbReference type="NCBI Taxonomy" id="2014872"/>
    <lineage>
        <taxon>Bacteria</taxon>
        <taxon>Bacillati</taxon>
        <taxon>Chloroflexota</taxon>
        <taxon>Ktedonobacteria</taxon>
        <taxon>Ktedonobacterales</taxon>
        <taxon>Dictyobacteraceae</taxon>
        <taxon>Dictyobacter</taxon>
    </lineage>
</organism>
<comment type="caution">
    <text evidence="1">The sequence shown here is derived from an EMBL/GenBank/DDBJ whole genome shotgun (WGS) entry which is preliminary data.</text>
</comment>
<gene>
    <name evidence="1" type="ORF">KDK_24720</name>
</gene>
<evidence type="ECO:0000313" key="2">
    <source>
        <dbReference type="Proteomes" id="UP000287188"/>
    </source>
</evidence>
<sequence length="63" mass="6709">MHLATMETCYEIVSTPLSDADLDQDFNPVGYSAILGDNTTPNLATQTVSTRLGQIGSCPGTEF</sequence>
<dbReference type="EMBL" id="BIFS01000001">
    <property type="protein sequence ID" value="GCE18672.1"/>
    <property type="molecule type" value="Genomic_DNA"/>
</dbReference>